<dbReference type="PANTHER" id="PTHR41328:SF2">
    <property type="entry name" value="TERMINASE SMALL SUBUNIT"/>
    <property type="match status" value="1"/>
</dbReference>
<dbReference type="Pfam" id="PF03592">
    <property type="entry name" value="Terminase_2"/>
    <property type="match status" value="1"/>
</dbReference>
<dbReference type="InterPro" id="IPR038713">
    <property type="entry name" value="Terminase_Gp1_N_sf"/>
</dbReference>
<dbReference type="RefSeq" id="WP_005876994.1">
    <property type="nucleotide sequence ID" value="NZ_CABMNL010000001.1"/>
</dbReference>
<evidence type="ECO:0000313" key="5">
    <source>
        <dbReference type="Proteomes" id="UP000003973"/>
    </source>
</evidence>
<dbReference type="InterPro" id="IPR005335">
    <property type="entry name" value="Terminase_ssu"/>
</dbReference>
<protein>
    <recommendedName>
        <fullName evidence="6">Terminase small subunit</fullName>
    </recommendedName>
</protein>
<dbReference type="EMBL" id="ACDP02000021">
    <property type="protein sequence ID" value="EEO27771.1"/>
    <property type="molecule type" value="Genomic_DNA"/>
</dbReference>
<organism evidence="4 5">
    <name type="scientific">Oxalobacter paraformigenes</name>
    <dbReference type="NCBI Taxonomy" id="556268"/>
    <lineage>
        <taxon>Bacteria</taxon>
        <taxon>Pseudomonadati</taxon>
        <taxon>Pseudomonadota</taxon>
        <taxon>Betaproteobacteria</taxon>
        <taxon>Burkholderiales</taxon>
        <taxon>Oxalobacteraceae</taxon>
        <taxon>Oxalobacter</taxon>
    </lineage>
</organism>
<dbReference type="Gene3D" id="1.10.10.1400">
    <property type="entry name" value="Terminase, small subunit, N-terminal DNA-binding domain, HTH motif"/>
    <property type="match status" value="1"/>
</dbReference>
<feature type="region of interest" description="Disordered" evidence="3">
    <location>
        <begin position="1"/>
        <end position="30"/>
    </location>
</feature>
<comment type="caution">
    <text evidence="4">The sequence shown here is derived from an EMBL/GenBank/DDBJ whole genome shotgun (WGS) entry which is preliminary data.</text>
</comment>
<keyword evidence="2" id="KW-0231">Viral genome packaging</keyword>
<name>C3X3I5_9BURK</name>
<sequence length="214" mass="23395">MAREEGKKLKPGVGEAQPEAPGIRGMEPDGGELTARQRRFIDEYLIDLNATQAAIRAGYAPLGARQHACRLLAKEEVKRAVSDAMERRQARTELTADEVIADLRELRDICMGRKPVKIMTIVKNAREGTAEPVEVEGMMFEPASANRALEMLGKHMRLFADRMDMTSNGQTLQSGVLLVPSVMSEEEWIGNDPASVRKTAGKQDGKGAGTGSPY</sequence>
<evidence type="ECO:0000256" key="3">
    <source>
        <dbReference type="SAM" id="MobiDB-lite"/>
    </source>
</evidence>
<reference evidence="4" key="1">
    <citation type="submission" date="2011-10" db="EMBL/GenBank/DDBJ databases">
        <title>The Genome Sequence of Oxalobacter formigenes HOxBLS.</title>
        <authorList>
            <consortium name="The Broad Institute Genome Sequencing Platform"/>
            <person name="Earl A."/>
            <person name="Ward D."/>
            <person name="Feldgarden M."/>
            <person name="Gevers D."/>
            <person name="Allison M.J."/>
            <person name="Humphrey S."/>
            <person name="Young S.K."/>
            <person name="Zeng Q."/>
            <person name="Gargeya S."/>
            <person name="Fitzgerald M."/>
            <person name="Haas B."/>
            <person name="Abouelleil A."/>
            <person name="Alvarado L."/>
            <person name="Arachchi H.M."/>
            <person name="Berlin A."/>
            <person name="Brown A."/>
            <person name="Chapman S.B."/>
            <person name="Chen Z."/>
            <person name="Dunbar C."/>
            <person name="Freedman E."/>
            <person name="Gearin G."/>
            <person name="Goldberg J."/>
            <person name="Griggs A."/>
            <person name="Gujja S."/>
            <person name="Heiman D."/>
            <person name="Howarth C."/>
            <person name="Larson L."/>
            <person name="Lui A."/>
            <person name="MacDonald P.J.P."/>
            <person name="Montmayeur A."/>
            <person name="Murphy C."/>
            <person name="Neiman D."/>
            <person name="Pearson M."/>
            <person name="Priest M."/>
            <person name="Roberts A."/>
            <person name="Saif S."/>
            <person name="Shea T."/>
            <person name="Shenoy N."/>
            <person name="Sisk P."/>
            <person name="Stolte C."/>
            <person name="Sykes S."/>
            <person name="Wortman J."/>
            <person name="Nusbaum C."/>
            <person name="Birren B."/>
        </authorList>
    </citation>
    <scope>NUCLEOTIDE SEQUENCE [LARGE SCALE GENOMIC DNA]</scope>
    <source>
        <strain evidence="4">HOxBLS</strain>
    </source>
</reference>
<dbReference type="GO" id="GO:0051276">
    <property type="term" value="P:chromosome organization"/>
    <property type="evidence" value="ECO:0007669"/>
    <property type="project" value="InterPro"/>
</dbReference>
<evidence type="ECO:0000313" key="4">
    <source>
        <dbReference type="EMBL" id="EEO27771.1"/>
    </source>
</evidence>
<evidence type="ECO:0000256" key="1">
    <source>
        <dbReference type="ARBA" id="ARBA00022612"/>
    </source>
</evidence>
<dbReference type="AlphaFoldDB" id="C3X3I5"/>
<dbReference type="PANTHER" id="PTHR41328">
    <property type="entry name" value="TERMINASE SMALL SUBUNIT-RELATED"/>
    <property type="match status" value="1"/>
</dbReference>
<accession>C3X3I5</accession>
<evidence type="ECO:0000256" key="2">
    <source>
        <dbReference type="ARBA" id="ARBA00023219"/>
    </source>
</evidence>
<dbReference type="Proteomes" id="UP000003973">
    <property type="component" value="Unassembled WGS sequence"/>
</dbReference>
<dbReference type="eggNOG" id="COG3728">
    <property type="taxonomic scope" value="Bacteria"/>
</dbReference>
<keyword evidence="1" id="KW-1188">Viral release from host cell</keyword>
<evidence type="ECO:0008006" key="6">
    <source>
        <dbReference type="Google" id="ProtNLM"/>
    </source>
</evidence>
<gene>
    <name evidence="4" type="ORF">OFAG_00924</name>
</gene>
<dbReference type="InterPro" id="IPR052404">
    <property type="entry name" value="SPP1-like_terminase"/>
</dbReference>
<feature type="region of interest" description="Disordered" evidence="3">
    <location>
        <begin position="189"/>
        <end position="214"/>
    </location>
</feature>
<dbReference type="HOGENOM" id="CLU_064914_5_0_4"/>
<keyword evidence="5" id="KW-1185">Reference proteome</keyword>
<proteinExistence type="predicted"/>